<keyword evidence="1" id="KW-0472">Membrane</keyword>
<feature type="transmembrane region" description="Helical" evidence="1">
    <location>
        <begin position="182"/>
        <end position="204"/>
    </location>
</feature>
<feature type="transmembrane region" description="Helical" evidence="1">
    <location>
        <begin position="130"/>
        <end position="152"/>
    </location>
</feature>
<reference evidence="2 3" key="1">
    <citation type="submission" date="2021-03" db="EMBL/GenBank/DDBJ databases">
        <title>The complete genome sequence of Acetobacter suratthaniensis TBRC 1719.</title>
        <authorList>
            <person name="Charoenyingcharoen P."/>
            <person name="Yukphan P."/>
        </authorList>
    </citation>
    <scope>NUCLEOTIDE SEQUENCE [LARGE SCALE GENOMIC DNA]</scope>
    <source>
        <strain evidence="2 3">TBRC 1719</strain>
    </source>
</reference>
<accession>A0ABS3LN76</accession>
<evidence type="ECO:0000313" key="2">
    <source>
        <dbReference type="EMBL" id="MBO1328840.1"/>
    </source>
</evidence>
<dbReference type="InterPro" id="IPR005625">
    <property type="entry name" value="PepSY-ass_TM"/>
</dbReference>
<feature type="transmembrane region" description="Helical" evidence="1">
    <location>
        <begin position="429"/>
        <end position="451"/>
    </location>
</feature>
<dbReference type="PANTHER" id="PTHR34219">
    <property type="entry name" value="IRON-REGULATED INNER MEMBRANE PROTEIN-RELATED"/>
    <property type="match status" value="1"/>
</dbReference>
<protein>
    <submittedName>
        <fullName evidence="2">PepSY domain-containing protein</fullName>
    </submittedName>
</protein>
<keyword evidence="3" id="KW-1185">Reference proteome</keyword>
<name>A0ABS3LN76_9PROT</name>
<feature type="transmembrane region" description="Helical" evidence="1">
    <location>
        <begin position="463"/>
        <end position="484"/>
    </location>
</feature>
<dbReference type="Proteomes" id="UP000664399">
    <property type="component" value="Unassembled WGS sequence"/>
</dbReference>
<sequence length="505" mass="56017">MGWLHSWAGVVLGGILFAVFWTGTLSVFDQEIDLWMKPSTRVPVISSPVSFSIFQKSLNEAGRIHSPVWRLSLPSDRQPLARLSYREGDVFINRLVNLKTGQRLPEPETLGASGFLYPFHYSLHIRFMNIGIWCVGLAAMSMLVLCVSGVVIHRKIFSDFFTFRPGKNARRLLLDLHNLSGVLGLPFHIIFAFTGLVIFGSVYFPSGAKSVYPTLQAYFDDMSGSSFFLKPKKYDVPAVLLEIMAIQARAILGEPLGIVVVFNPGSDVARVRFIGSESHSVSGSNNTLTFDGVTGVLIGQPLELKPVMHVQRFLSGLHLIRFHHWGLRWLYFLLGLSSCLMIVSGFLFWLAARRKTQGGTFGFRIVEGLTIGCVSGIILATLAFFIANRLLPAGIICFGQPRAALEVWAFYLVWFVASLHGWFCPQRGWACQMIIIAVGAFTAVLLNWVTTGDHLLYSLMHRWLWPVAAMDMVLLASGTVALWMSLRLSVGAGERIVGSSVEQSL</sequence>
<evidence type="ECO:0000256" key="1">
    <source>
        <dbReference type="SAM" id="Phobius"/>
    </source>
</evidence>
<keyword evidence="1" id="KW-0812">Transmembrane</keyword>
<dbReference type="PANTHER" id="PTHR34219:SF4">
    <property type="entry name" value="PEPSY DOMAIN-CONTAINING PROTEIN"/>
    <property type="match status" value="1"/>
</dbReference>
<evidence type="ECO:0000313" key="3">
    <source>
        <dbReference type="Proteomes" id="UP000664399"/>
    </source>
</evidence>
<dbReference type="EMBL" id="JAFVMG010000010">
    <property type="protein sequence ID" value="MBO1328840.1"/>
    <property type="molecule type" value="Genomic_DNA"/>
</dbReference>
<dbReference type="Pfam" id="PF03929">
    <property type="entry name" value="PepSY_TM"/>
    <property type="match status" value="1"/>
</dbReference>
<feature type="transmembrane region" description="Helical" evidence="1">
    <location>
        <begin position="403"/>
        <end position="423"/>
    </location>
</feature>
<comment type="caution">
    <text evidence="2">The sequence shown here is derived from an EMBL/GenBank/DDBJ whole genome shotgun (WGS) entry which is preliminary data.</text>
</comment>
<feature type="transmembrane region" description="Helical" evidence="1">
    <location>
        <begin position="369"/>
        <end position="391"/>
    </location>
</feature>
<gene>
    <name evidence="2" type="ORF">J2D75_10185</name>
</gene>
<feature type="transmembrane region" description="Helical" evidence="1">
    <location>
        <begin position="329"/>
        <end position="349"/>
    </location>
</feature>
<feature type="transmembrane region" description="Helical" evidence="1">
    <location>
        <begin position="6"/>
        <end position="28"/>
    </location>
</feature>
<organism evidence="2 3">
    <name type="scientific">Acetobacter suratthaniensis</name>
    <dbReference type="NCBI Taxonomy" id="1502841"/>
    <lineage>
        <taxon>Bacteria</taxon>
        <taxon>Pseudomonadati</taxon>
        <taxon>Pseudomonadota</taxon>
        <taxon>Alphaproteobacteria</taxon>
        <taxon>Acetobacterales</taxon>
        <taxon>Acetobacteraceae</taxon>
        <taxon>Acetobacter</taxon>
    </lineage>
</organism>
<keyword evidence="1" id="KW-1133">Transmembrane helix</keyword>
<proteinExistence type="predicted"/>